<dbReference type="Proteomes" id="UP001499924">
    <property type="component" value="Unassembled WGS sequence"/>
</dbReference>
<dbReference type="EMBL" id="BAAAVV010000005">
    <property type="protein sequence ID" value="GAA3170258.1"/>
    <property type="molecule type" value="Genomic_DNA"/>
</dbReference>
<sequence length="111" mass="11423">MALAVQGGQRFENRADDGAALPGDDPAGQAVAHAAARGAGVDVTRLGADVVGTPDRRAVGKRLAHLAGRRGTLRRGRFGDGRTRPRGSRVRGYVGAHGDSCLAAEVRPSPC</sequence>
<evidence type="ECO:0000313" key="3">
    <source>
        <dbReference type="Proteomes" id="UP001499924"/>
    </source>
</evidence>
<protein>
    <submittedName>
        <fullName evidence="2">Uncharacterized protein</fullName>
    </submittedName>
</protein>
<feature type="region of interest" description="Disordered" evidence="1">
    <location>
        <begin position="1"/>
        <end position="33"/>
    </location>
</feature>
<gene>
    <name evidence="2" type="ORF">GCM10010531_24330</name>
</gene>
<feature type="region of interest" description="Disordered" evidence="1">
    <location>
        <begin position="73"/>
        <end position="94"/>
    </location>
</feature>
<organism evidence="2 3">
    <name type="scientific">Blastococcus jejuensis</name>
    <dbReference type="NCBI Taxonomy" id="351224"/>
    <lineage>
        <taxon>Bacteria</taxon>
        <taxon>Bacillati</taxon>
        <taxon>Actinomycetota</taxon>
        <taxon>Actinomycetes</taxon>
        <taxon>Geodermatophilales</taxon>
        <taxon>Geodermatophilaceae</taxon>
        <taxon>Blastococcus</taxon>
    </lineage>
</organism>
<comment type="caution">
    <text evidence="2">The sequence shown here is derived from an EMBL/GenBank/DDBJ whole genome shotgun (WGS) entry which is preliminary data.</text>
</comment>
<evidence type="ECO:0000313" key="2">
    <source>
        <dbReference type="EMBL" id="GAA3170258.1"/>
    </source>
</evidence>
<keyword evidence="3" id="KW-1185">Reference proteome</keyword>
<proteinExistence type="predicted"/>
<evidence type="ECO:0000256" key="1">
    <source>
        <dbReference type="SAM" id="MobiDB-lite"/>
    </source>
</evidence>
<name>A0ABP6P7M3_9ACTN</name>
<feature type="compositionally biased region" description="Low complexity" evidence="1">
    <location>
        <begin position="18"/>
        <end position="33"/>
    </location>
</feature>
<reference evidence="3" key="1">
    <citation type="journal article" date="2019" name="Int. J. Syst. Evol. Microbiol.">
        <title>The Global Catalogue of Microorganisms (GCM) 10K type strain sequencing project: providing services to taxonomists for standard genome sequencing and annotation.</title>
        <authorList>
            <consortium name="The Broad Institute Genomics Platform"/>
            <consortium name="The Broad Institute Genome Sequencing Center for Infectious Disease"/>
            <person name="Wu L."/>
            <person name="Ma J."/>
        </authorList>
    </citation>
    <scope>NUCLEOTIDE SEQUENCE [LARGE SCALE GENOMIC DNA]</scope>
    <source>
        <strain evidence="3">JCM 15614</strain>
    </source>
</reference>
<accession>A0ABP6P7M3</accession>